<accession>A0ABY6BDA7</accession>
<evidence type="ECO:0000313" key="2">
    <source>
        <dbReference type="EMBL" id="UXI68014.1"/>
    </source>
</evidence>
<evidence type="ECO:0008006" key="4">
    <source>
        <dbReference type="Google" id="ProtNLM"/>
    </source>
</evidence>
<protein>
    <recommendedName>
        <fullName evidence="4">Sel1 repeat family protein</fullName>
    </recommendedName>
</protein>
<feature type="compositionally biased region" description="Low complexity" evidence="1">
    <location>
        <begin position="53"/>
        <end position="71"/>
    </location>
</feature>
<feature type="region of interest" description="Disordered" evidence="1">
    <location>
        <begin position="34"/>
        <end position="81"/>
    </location>
</feature>
<reference evidence="2" key="1">
    <citation type="submission" date="2022-09" db="EMBL/GenBank/DDBJ databases">
        <title>Tahibacter sp. nov., isolated from a fresh water.</title>
        <authorList>
            <person name="Baek J.H."/>
            <person name="Lee J.K."/>
            <person name="Kim J.M."/>
            <person name="Jeon C.O."/>
        </authorList>
    </citation>
    <scope>NUCLEOTIDE SEQUENCE</scope>
    <source>
        <strain evidence="2">W38</strain>
    </source>
</reference>
<dbReference type="EMBL" id="CP104694">
    <property type="protein sequence ID" value="UXI68014.1"/>
    <property type="molecule type" value="Genomic_DNA"/>
</dbReference>
<name>A0ABY6BDA7_9GAMM</name>
<dbReference type="Proteomes" id="UP001064632">
    <property type="component" value="Chromosome"/>
</dbReference>
<gene>
    <name evidence="2" type="ORF">N4264_25355</name>
</gene>
<dbReference type="RefSeq" id="WP_261694981.1">
    <property type="nucleotide sequence ID" value="NZ_CP104694.1"/>
</dbReference>
<evidence type="ECO:0000313" key="3">
    <source>
        <dbReference type="Proteomes" id="UP001064632"/>
    </source>
</evidence>
<organism evidence="2 3">
    <name type="scientific">Tahibacter amnicola</name>
    <dbReference type="NCBI Taxonomy" id="2976241"/>
    <lineage>
        <taxon>Bacteria</taxon>
        <taxon>Pseudomonadati</taxon>
        <taxon>Pseudomonadota</taxon>
        <taxon>Gammaproteobacteria</taxon>
        <taxon>Lysobacterales</taxon>
        <taxon>Rhodanobacteraceae</taxon>
        <taxon>Tahibacter</taxon>
    </lineage>
</organism>
<keyword evidence="3" id="KW-1185">Reference proteome</keyword>
<sequence>MKRSLQATVGAVVLGIAGVIAYFHREGQAVAPPVSVPAAPSPPQPAPERRSVAVRPPAAARPVPSTPSAPRTEPRTDPASVADAAGRYDELAKAAMAGDQNAAWRLVDTLSICRQVPVDQADLDGYLNEIAVHRVANPTIPADAEQGIRDMYRTCAPLTPEQRSSLARWLEHLGKLGDPHAQVSFVLQGAPEGRGGGKYWADLKHYREVASRWLDASIASGRTDTLTIASALYRPDPANKLYAPDPVKAYAYLHAYVLAEGQRPGTRSYIDRMARDQETMTPEDIAAATKEGERIYQMCCAR</sequence>
<evidence type="ECO:0000256" key="1">
    <source>
        <dbReference type="SAM" id="MobiDB-lite"/>
    </source>
</evidence>
<proteinExistence type="predicted"/>